<proteinExistence type="predicted"/>
<sequence length="82" mass="8841">MKISQPDGLPVNPGSEQITVSTRVTVEIPQPKTSTTQSPIFRPYYPQTKSIYLPVVSISVPDNGMVAVPVTVQSDATNVQIT</sequence>
<name>A0AAV4HIF2_9GAST</name>
<keyword evidence="2" id="KW-1185">Reference proteome</keyword>
<evidence type="ECO:0000313" key="1">
    <source>
        <dbReference type="EMBL" id="GFR97389.1"/>
    </source>
</evidence>
<feature type="non-terminal residue" evidence="1">
    <location>
        <position position="82"/>
    </location>
</feature>
<reference evidence="1 2" key="1">
    <citation type="journal article" date="2021" name="Elife">
        <title>Chloroplast acquisition without the gene transfer in kleptoplastic sea slugs, Plakobranchus ocellatus.</title>
        <authorList>
            <person name="Maeda T."/>
            <person name="Takahashi S."/>
            <person name="Yoshida T."/>
            <person name="Shimamura S."/>
            <person name="Takaki Y."/>
            <person name="Nagai Y."/>
            <person name="Toyoda A."/>
            <person name="Suzuki Y."/>
            <person name="Arimoto A."/>
            <person name="Ishii H."/>
            <person name="Satoh N."/>
            <person name="Nishiyama T."/>
            <person name="Hasebe M."/>
            <person name="Maruyama T."/>
            <person name="Minagawa J."/>
            <person name="Obokata J."/>
            <person name="Shigenobu S."/>
        </authorList>
    </citation>
    <scope>NUCLEOTIDE SEQUENCE [LARGE SCALE GENOMIC DNA]</scope>
</reference>
<comment type="caution">
    <text evidence="1">The sequence shown here is derived from an EMBL/GenBank/DDBJ whole genome shotgun (WGS) entry which is preliminary data.</text>
</comment>
<protein>
    <submittedName>
        <fullName evidence="1">Thioester-containing protein</fullName>
    </submittedName>
</protein>
<gene>
    <name evidence="1" type="ORF">ElyMa_000991700</name>
</gene>
<evidence type="ECO:0000313" key="2">
    <source>
        <dbReference type="Proteomes" id="UP000762676"/>
    </source>
</evidence>
<organism evidence="1 2">
    <name type="scientific">Elysia marginata</name>
    <dbReference type="NCBI Taxonomy" id="1093978"/>
    <lineage>
        <taxon>Eukaryota</taxon>
        <taxon>Metazoa</taxon>
        <taxon>Spiralia</taxon>
        <taxon>Lophotrochozoa</taxon>
        <taxon>Mollusca</taxon>
        <taxon>Gastropoda</taxon>
        <taxon>Heterobranchia</taxon>
        <taxon>Euthyneura</taxon>
        <taxon>Panpulmonata</taxon>
        <taxon>Sacoglossa</taxon>
        <taxon>Placobranchoidea</taxon>
        <taxon>Plakobranchidae</taxon>
        <taxon>Elysia</taxon>
    </lineage>
</organism>
<accession>A0AAV4HIF2</accession>
<dbReference type="EMBL" id="BMAT01002026">
    <property type="protein sequence ID" value="GFR97389.1"/>
    <property type="molecule type" value="Genomic_DNA"/>
</dbReference>
<dbReference type="AlphaFoldDB" id="A0AAV4HIF2"/>
<dbReference type="Proteomes" id="UP000762676">
    <property type="component" value="Unassembled WGS sequence"/>
</dbReference>